<evidence type="ECO:0000256" key="4">
    <source>
        <dbReference type="ARBA" id="ARBA00022989"/>
    </source>
</evidence>
<dbReference type="PANTHER" id="PTHR36115">
    <property type="entry name" value="PROLINE-RICH ANTIGEN HOMOLOG-RELATED"/>
    <property type="match status" value="1"/>
</dbReference>
<sequence>MKYHLARGEEQLGTFSDLDVSAGLRDGRFKRTDLCWTEGMKEWETLGAHLQELNPEEAEPPGTAETPSMTALRAEVRHDKARRLELASRGQRFVAKMIDFTLIFVPLWVVLTLFFDPAFVEETQKLQNDPTAMMNAMQQRAEKLQQSGGMKLPLASLVFDAALIINAVLLTLRGQTIGKLCLGIQVVRWPEGSKAGFIKALMLRSVIFFILIFTSFAYFGAMGLMLLFADSFMIFRKDQRCLHDLVADTLVVKLNR</sequence>
<evidence type="ECO:0000256" key="3">
    <source>
        <dbReference type="ARBA" id="ARBA00022692"/>
    </source>
</evidence>
<evidence type="ECO:0000256" key="6">
    <source>
        <dbReference type="SAM" id="Phobius"/>
    </source>
</evidence>
<dbReference type="Proteomes" id="UP001596052">
    <property type="component" value="Unassembled WGS sequence"/>
</dbReference>
<dbReference type="InterPro" id="IPR051791">
    <property type="entry name" value="Pra-immunoreactive"/>
</dbReference>
<keyword evidence="4 6" id="KW-1133">Transmembrane helix</keyword>
<name>A0ABW0KUU0_9BACT</name>
<keyword evidence="10" id="KW-1185">Reference proteome</keyword>
<feature type="domain" description="GYF" evidence="8">
    <location>
        <begin position="3"/>
        <end position="47"/>
    </location>
</feature>
<keyword evidence="5 6" id="KW-0472">Membrane</keyword>
<feature type="domain" description="RDD" evidence="7">
    <location>
        <begin position="87"/>
        <end position="247"/>
    </location>
</feature>
<dbReference type="RefSeq" id="WP_377169799.1">
    <property type="nucleotide sequence ID" value="NZ_JBHSMQ010000008.1"/>
</dbReference>
<evidence type="ECO:0000259" key="7">
    <source>
        <dbReference type="Pfam" id="PF06271"/>
    </source>
</evidence>
<feature type="transmembrane region" description="Helical" evidence="6">
    <location>
        <begin position="152"/>
        <end position="172"/>
    </location>
</feature>
<organism evidence="9 10">
    <name type="scientific">Prosthecobacter fluviatilis</name>
    <dbReference type="NCBI Taxonomy" id="445931"/>
    <lineage>
        <taxon>Bacteria</taxon>
        <taxon>Pseudomonadati</taxon>
        <taxon>Verrucomicrobiota</taxon>
        <taxon>Verrucomicrobiia</taxon>
        <taxon>Verrucomicrobiales</taxon>
        <taxon>Verrucomicrobiaceae</taxon>
        <taxon>Prosthecobacter</taxon>
    </lineage>
</organism>
<feature type="transmembrane region" description="Helical" evidence="6">
    <location>
        <begin position="206"/>
        <end position="229"/>
    </location>
</feature>
<evidence type="ECO:0000313" key="10">
    <source>
        <dbReference type="Proteomes" id="UP001596052"/>
    </source>
</evidence>
<dbReference type="EMBL" id="JBHSMQ010000008">
    <property type="protein sequence ID" value="MFC5456985.1"/>
    <property type="molecule type" value="Genomic_DNA"/>
</dbReference>
<comment type="caution">
    <text evidence="9">The sequence shown here is derived from an EMBL/GenBank/DDBJ whole genome shotgun (WGS) entry which is preliminary data.</text>
</comment>
<accession>A0ABW0KUU0</accession>
<dbReference type="Pfam" id="PF14237">
    <property type="entry name" value="GYF_2"/>
    <property type="match status" value="1"/>
</dbReference>
<gene>
    <name evidence="9" type="ORF">ACFQDI_19115</name>
</gene>
<protein>
    <submittedName>
        <fullName evidence="9">RDD family protein</fullName>
    </submittedName>
</protein>
<feature type="transmembrane region" description="Helical" evidence="6">
    <location>
        <begin position="93"/>
        <end position="115"/>
    </location>
</feature>
<evidence type="ECO:0000259" key="8">
    <source>
        <dbReference type="Pfam" id="PF14237"/>
    </source>
</evidence>
<evidence type="ECO:0000256" key="1">
    <source>
        <dbReference type="ARBA" id="ARBA00004651"/>
    </source>
</evidence>
<proteinExistence type="predicted"/>
<comment type="subcellular location">
    <subcellularLocation>
        <location evidence="1">Cell membrane</location>
        <topology evidence="1">Multi-pass membrane protein</topology>
    </subcellularLocation>
</comment>
<keyword evidence="3 6" id="KW-0812">Transmembrane</keyword>
<dbReference type="InterPro" id="IPR025640">
    <property type="entry name" value="GYF_2"/>
</dbReference>
<evidence type="ECO:0000313" key="9">
    <source>
        <dbReference type="EMBL" id="MFC5456985.1"/>
    </source>
</evidence>
<evidence type="ECO:0000256" key="5">
    <source>
        <dbReference type="ARBA" id="ARBA00023136"/>
    </source>
</evidence>
<dbReference type="PANTHER" id="PTHR36115:SF4">
    <property type="entry name" value="MEMBRANE PROTEIN"/>
    <property type="match status" value="1"/>
</dbReference>
<keyword evidence="2" id="KW-1003">Cell membrane</keyword>
<dbReference type="InterPro" id="IPR010432">
    <property type="entry name" value="RDD"/>
</dbReference>
<reference evidence="10" key="1">
    <citation type="journal article" date="2019" name="Int. J. Syst. Evol. Microbiol.">
        <title>The Global Catalogue of Microorganisms (GCM) 10K type strain sequencing project: providing services to taxonomists for standard genome sequencing and annotation.</title>
        <authorList>
            <consortium name="The Broad Institute Genomics Platform"/>
            <consortium name="The Broad Institute Genome Sequencing Center for Infectious Disease"/>
            <person name="Wu L."/>
            <person name="Ma J."/>
        </authorList>
    </citation>
    <scope>NUCLEOTIDE SEQUENCE [LARGE SCALE GENOMIC DNA]</scope>
    <source>
        <strain evidence="10">CGMCC 4.1469</strain>
    </source>
</reference>
<evidence type="ECO:0000256" key="2">
    <source>
        <dbReference type="ARBA" id="ARBA00022475"/>
    </source>
</evidence>
<dbReference type="Pfam" id="PF06271">
    <property type="entry name" value="RDD"/>
    <property type="match status" value="1"/>
</dbReference>